<keyword evidence="1" id="KW-0732">Signal</keyword>
<dbReference type="Proteomes" id="UP000547643">
    <property type="component" value="Unassembled WGS sequence"/>
</dbReference>
<evidence type="ECO:0000313" key="2">
    <source>
        <dbReference type="EMBL" id="MBC1777564.1"/>
    </source>
</evidence>
<name>A0A7X0XNB5_9LIST</name>
<evidence type="ECO:0000256" key="1">
    <source>
        <dbReference type="SAM" id="SignalP"/>
    </source>
</evidence>
<keyword evidence="2" id="KW-0449">Lipoprotein</keyword>
<dbReference type="PROSITE" id="PS51257">
    <property type="entry name" value="PROKAR_LIPOPROTEIN"/>
    <property type="match status" value="1"/>
</dbReference>
<feature type="signal peptide" evidence="1">
    <location>
        <begin position="1"/>
        <end position="18"/>
    </location>
</feature>
<proteinExistence type="predicted"/>
<organism evidence="2 3">
    <name type="scientific">Listeria booriae</name>
    <dbReference type="NCBI Taxonomy" id="1552123"/>
    <lineage>
        <taxon>Bacteria</taxon>
        <taxon>Bacillati</taxon>
        <taxon>Bacillota</taxon>
        <taxon>Bacilli</taxon>
        <taxon>Bacillales</taxon>
        <taxon>Listeriaceae</taxon>
        <taxon>Listeria</taxon>
    </lineage>
</organism>
<reference evidence="2 3" key="1">
    <citation type="submission" date="2020-03" db="EMBL/GenBank/DDBJ databases">
        <title>Soil Listeria distribution.</title>
        <authorList>
            <person name="Liao J."/>
            <person name="Wiedmann M."/>
        </authorList>
    </citation>
    <scope>NUCLEOTIDE SEQUENCE [LARGE SCALE GENOMIC DNA]</scope>
    <source>
        <strain evidence="2 3">FSL L7-1017</strain>
    </source>
</reference>
<protein>
    <submittedName>
        <fullName evidence="2">Apolipoprotein A1/A4/E family protein</fullName>
    </submittedName>
</protein>
<evidence type="ECO:0000313" key="3">
    <source>
        <dbReference type="Proteomes" id="UP000547643"/>
    </source>
</evidence>
<comment type="caution">
    <text evidence="2">The sequence shown here is derived from an EMBL/GenBank/DDBJ whole genome shotgun (WGS) entry which is preliminary data.</text>
</comment>
<accession>A0A7X0XNB5</accession>
<dbReference type="AlphaFoldDB" id="A0A7X0XNB5"/>
<sequence length="188" mass="19889">MKKWIIGLFATTMVFSLAACGNVSDEQKDEAKSKVESAKEKASTKVGSAKQKLQTKAMDFYTGVVDKVNEVDQDYDAYIADITSDNPSKGEALNEMADKASASADKISEKLASIKVPDLGAKTDNFKASLQSLSDGFAEKAKTIKENPGDTKVVEAADAKLQQASDKLATALESVGLSGANILNDITG</sequence>
<feature type="chain" id="PRO_5039621713" evidence="1">
    <location>
        <begin position="19"/>
        <end position="188"/>
    </location>
</feature>
<dbReference type="RefSeq" id="WP_185494316.1">
    <property type="nucleotide sequence ID" value="NZ_JAARUV010000001.1"/>
</dbReference>
<dbReference type="EMBL" id="JAARUV010000001">
    <property type="protein sequence ID" value="MBC1777564.1"/>
    <property type="molecule type" value="Genomic_DNA"/>
</dbReference>
<gene>
    <name evidence="2" type="ORF">HCA46_01835</name>
</gene>